<dbReference type="STRING" id="7897.ENSLACP00000015502"/>
<dbReference type="GO" id="GO:0020037">
    <property type="term" value="F:heme binding"/>
    <property type="evidence" value="ECO:0007669"/>
    <property type="project" value="InterPro"/>
</dbReference>
<keyword evidence="15" id="KW-0755">Steroidogenesis</keyword>
<keyword evidence="9" id="KW-0492">Microsome</keyword>
<evidence type="ECO:0000256" key="10">
    <source>
        <dbReference type="ARBA" id="ARBA00023002"/>
    </source>
</evidence>
<dbReference type="InterPro" id="IPR036396">
    <property type="entry name" value="Cyt_P450_sf"/>
</dbReference>
<evidence type="ECO:0000256" key="14">
    <source>
        <dbReference type="ARBA" id="ARBA00023136"/>
    </source>
</evidence>
<evidence type="ECO:0000313" key="25">
    <source>
        <dbReference type="Ensembl" id="ENSLACP00000015502.1"/>
    </source>
</evidence>
<evidence type="ECO:0000256" key="8">
    <source>
        <dbReference type="ARBA" id="ARBA00022824"/>
    </source>
</evidence>
<evidence type="ECO:0000256" key="17">
    <source>
        <dbReference type="ARBA" id="ARBA00044116"/>
    </source>
</evidence>
<dbReference type="InterPro" id="IPR017972">
    <property type="entry name" value="Cyt_P450_CS"/>
</dbReference>
<dbReference type="Gene3D" id="1.10.630.10">
    <property type="entry name" value="Cytochrome P450"/>
    <property type="match status" value="1"/>
</dbReference>
<dbReference type="InterPro" id="IPR002401">
    <property type="entry name" value="Cyt_P450_E_grp-I"/>
</dbReference>
<reference evidence="25" key="2">
    <citation type="submission" date="2025-08" db="UniProtKB">
        <authorList>
            <consortium name="Ensembl"/>
        </authorList>
    </citation>
    <scope>IDENTIFICATION</scope>
</reference>
<keyword evidence="8" id="KW-0256">Endoplasmic reticulum</keyword>
<evidence type="ECO:0000256" key="15">
    <source>
        <dbReference type="ARBA" id="ARBA00023250"/>
    </source>
</evidence>
<keyword evidence="11 23" id="KW-0408">Iron</keyword>
<dbReference type="Pfam" id="PF00067">
    <property type="entry name" value="p450"/>
    <property type="match status" value="1"/>
</dbReference>
<dbReference type="PRINTS" id="PR00463">
    <property type="entry name" value="EP450I"/>
</dbReference>
<organism evidence="25 26">
    <name type="scientific">Latimeria chalumnae</name>
    <name type="common">Coelacanth</name>
    <dbReference type="NCBI Taxonomy" id="7897"/>
    <lineage>
        <taxon>Eukaryota</taxon>
        <taxon>Metazoa</taxon>
        <taxon>Chordata</taxon>
        <taxon>Craniata</taxon>
        <taxon>Vertebrata</taxon>
        <taxon>Euteleostomi</taxon>
        <taxon>Coelacanthiformes</taxon>
        <taxon>Coelacanthidae</taxon>
        <taxon>Latimeria</taxon>
    </lineage>
</organism>
<evidence type="ECO:0000256" key="13">
    <source>
        <dbReference type="ARBA" id="ARBA00023121"/>
    </source>
</evidence>
<comment type="subcellular location">
    <subcellularLocation>
        <location evidence="3">Endoplasmic reticulum membrane</location>
        <topology evidence="3">Peripheral membrane protein</topology>
    </subcellularLocation>
    <subcellularLocation>
        <location evidence="2">Microsome membrane</location>
        <topology evidence="2">Peripheral membrane protein</topology>
    </subcellularLocation>
</comment>
<dbReference type="GO" id="GO:0042446">
    <property type="term" value="P:hormone biosynthetic process"/>
    <property type="evidence" value="ECO:0007669"/>
    <property type="project" value="TreeGrafter"/>
</dbReference>
<dbReference type="GO" id="GO:0005506">
    <property type="term" value="F:iron ion binding"/>
    <property type="evidence" value="ECO:0007669"/>
    <property type="project" value="InterPro"/>
</dbReference>
<keyword evidence="14" id="KW-0472">Membrane</keyword>
<keyword evidence="12 24" id="KW-0503">Monooxygenase</keyword>
<evidence type="ECO:0000256" key="1">
    <source>
        <dbReference type="ARBA" id="ARBA00001970"/>
    </source>
</evidence>
<comment type="cofactor">
    <cofactor evidence="23">
        <name>heme</name>
        <dbReference type="ChEBI" id="CHEBI:30413"/>
    </cofactor>
</comment>
<evidence type="ECO:0000256" key="7">
    <source>
        <dbReference type="ARBA" id="ARBA00022723"/>
    </source>
</evidence>
<evidence type="ECO:0000256" key="2">
    <source>
        <dbReference type="ARBA" id="ARBA00004174"/>
    </source>
</evidence>
<dbReference type="InParanoid" id="H3B0T1"/>
<dbReference type="InterPro" id="IPR001128">
    <property type="entry name" value="Cyt_P450"/>
</dbReference>
<evidence type="ECO:0000313" key="26">
    <source>
        <dbReference type="Proteomes" id="UP000008672"/>
    </source>
</evidence>
<proteinExistence type="inferred from homology"/>
<dbReference type="GO" id="GO:0004509">
    <property type="term" value="F:steroid 21-monooxygenase activity"/>
    <property type="evidence" value="ECO:0007669"/>
    <property type="project" value="UniProtKB-EC"/>
</dbReference>
<dbReference type="CDD" id="cd20674">
    <property type="entry name" value="CYP21"/>
    <property type="match status" value="1"/>
</dbReference>
<dbReference type="FunCoup" id="H3B0T1">
    <property type="interactions" value="50"/>
</dbReference>
<keyword evidence="13" id="KW-0446">Lipid-binding</keyword>
<evidence type="ECO:0000256" key="23">
    <source>
        <dbReference type="PIRSR" id="PIRSR602401-1"/>
    </source>
</evidence>
<dbReference type="FunFam" id="1.10.630.10:FF:000049">
    <property type="entry name" value="steroid 21-hydroxylase isoform X1"/>
    <property type="match status" value="1"/>
</dbReference>
<dbReference type="OMA" id="RICVHEM"/>
<dbReference type="SUPFAM" id="SSF48264">
    <property type="entry name" value="Cytochrome P450"/>
    <property type="match status" value="1"/>
</dbReference>
<reference evidence="26" key="1">
    <citation type="submission" date="2011-08" db="EMBL/GenBank/DDBJ databases">
        <title>The draft genome of Latimeria chalumnae.</title>
        <authorList>
            <person name="Di Palma F."/>
            <person name="Alfoldi J."/>
            <person name="Johnson J."/>
            <person name="Berlin A."/>
            <person name="Gnerre S."/>
            <person name="Jaffe D."/>
            <person name="MacCallum I."/>
            <person name="Young S."/>
            <person name="Walker B.J."/>
            <person name="Lander E."/>
            <person name="Lindblad-Toh K."/>
        </authorList>
    </citation>
    <scope>NUCLEOTIDE SEQUENCE [LARGE SCALE GENOMIC DNA]</scope>
    <source>
        <strain evidence="26">Wild caught</strain>
    </source>
</reference>
<dbReference type="GO" id="GO:0005496">
    <property type="term" value="F:steroid binding"/>
    <property type="evidence" value="ECO:0007669"/>
    <property type="project" value="UniProtKB-KW"/>
</dbReference>
<dbReference type="GO" id="GO:0004508">
    <property type="term" value="F:steroid 17-alpha-monooxygenase activity"/>
    <property type="evidence" value="ECO:0007669"/>
    <property type="project" value="TreeGrafter"/>
</dbReference>
<dbReference type="AlphaFoldDB" id="H3B0T1"/>
<evidence type="ECO:0000256" key="9">
    <source>
        <dbReference type="ARBA" id="ARBA00022848"/>
    </source>
</evidence>
<sequence>KNLKSINHISLENAMTPALWILLSILIAVKALLRWRTAVEPSNPGAALPGPTGLPLVGNLLDLKKPELPVHLAELAKRFGPVYRLRFGCQTLVVLNSTEVIREALVRKWADFAGRPHTFTGEAISFGGKDLSLGDYTPTWKIQRKLVYASLQHCFKTNLEAVVTGEARKLCEEFRNSCGISLDPAHDFSMHVCNIICSLAFRTTFEKDDKDFLEIHACLDEIVQRWGSPSIGALDSFPILRKFPNAAWKSMLAVVQKRDSIVRRYLKQHKDTFQTQEVRDITDTLIKFLRDKEQEEGSSVKGAEEFSEEHVHMAIVDLFVGGTETTASWLAWAVAFLVHRPEVQDRIYSEICEVIGVERLPVYADRDRLPFLNATITEVLRLRPVAPLAIPHATTKDTSVAGYFIPKGVTVIPNLYGAHHDESKWRDPTHFRPERFADATNPRKAAQGIIPFSAGARVCLGETVAKVELFIFTAFLLREFKFLPPDSGELPDLKGNYGIVLKPKPYTVKITPRATLHA</sequence>
<accession>H3B0T1</accession>
<gene>
    <name evidence="25" type="primary">LOC102346130</name>
</gene>
<dbReference type="GO" id="GO:0042448">
    <property type="term" value="P:progesterone metabolic process"/>
    <property type="evidence" value="ECO:0007669"/>
    <property type="project" value="TreeGrafter"/>
</dbReference>
<dbReference type="HOGENOM" id="CLU_001570_22_0_1"/>
<keyword evidence="6" id="KW-0754">Steroid-binding</keyword>
<feature type="binding site" description="axial binding residue" evidence="23">
    <location>
        <position position="459"/>
    </location>
    <ligand>
        <name>heme</name>
        <dbReference type="ChEBI" id="CHEBI:30413"/>
    </ligand>
    <ligandPart>
        <name>Fe</name>
        <dbReference type="ChEBI" id="CHEBI:18248"/>
    </ligandPart>
</feature>
<dbReference type="eggNOG" id="KOG0156">
    <property type="taxonomic scope" value="Eukaryota"/>
</dbReference>
<dbReference type="EC" id="1.14.14.16" evidence="16"/>
<keyword evidence="7 23" id="KW-0479">Metal-binding</keyword>
<evidence type="ECO:0000256" key="16">
    <source>
        <dbReference type="ARBA" id="ARBA00044040"/>
    </source>
</evidence>
<evidence type="ECO:0000256" key="4">
    <source>
        <dbReference type="ARBA" id="ARBA00010617"/>
    </source>
</evidence>
<dbReference type="PRINTS" id="PR00385">
    <property type="entry name" value="P450"/>
</dbReference>
<reference evidence="25" key="3">
    <citation type="submission" date="2025-09" db="UniProtKB">
        <authorList>
            <consortium name="Ensembl"/>
        </authorList>
    </citation>
    <scope>IDENTIFICATION</scope>
</reference>
<evidence type="ECO:0000256" key="19">
    <source>
        <dbReference type="ARBA" id="ARBA00044265"/>
    </source>
</evidence>
<dbReference type="Ensembl" id="ENSLACT00000015610.1">
    <property type="protein sequence ID" value="ENSLACP00000015502.1"/>
    <property type="gene ID" value="ENSLACG00000013650.1"/>
</dbReference>
<name>H3B0T1_LATCH</name>
<evidence type="ECO:0000256" key="6">
    <source>
        <dbReference type="ARBA" id="ARBA00022665"/>
    </source>
</evidence>
<dbReference type="GeneTree" id="ENSGT00940000167749"/>
<dbReference type="PROSITE" id="PS00086">
    <property type="entry name" value="CYTOCHROME_P450"/>
    <property type="match status" value="1"/>
</dbReference>
<evidence type="ECO:0000256" key="20">
    <source>
        <dbReference type="ARBA" id="ARBA00044282"/>
    </source>
</evidence>
<dbReference type="Proteomes" id="UP000008672">
    <property type="component" value="Unassembled WGS sequence"/>
</dbReference>
<evidence type="ECO:0000256" key="11">
    <source>
        <dbReference type="ARBA" id="ARBA00023004"/>
    </source>
</evidence>
<evidence type="ECO:0000256" key="5">
    <source>
        <dbReference type="ARBA" id="ARBA00022617"/>
    </source>
</evidence>
<comment type="cofactor">
    <cofactor evidence="1">
        <name>heme b</name>
        <dbReference type="ChEBI" id="CHEBI:60344"/>
    </cofactor>
</comment>
<comment type="similarity">
    <text evidence="4 24">Belongs to the cytochrome P450 family.</text>
</comment>
<dbReference type="PANTHER" id="PTHR24289:SF17">
    <property type="entry name" value="STEROID 21-HYDROXYLASE ISOFORM X1"/>
    <property type="match status" value="1"/>
</dbReference>
<dbReference type="EMBL" id="AFYH01118169">
    <property type="status" value="NOT_ANNOTATED_CDS"/>
    <property type="molecule type" value="Genomic_DNA"/>
</dbReference>
<evidence type="ECO:0000256" key="3">
    <source>
        <dbReference type="ARBA" id="ARBA00004406"/>
    </source>
</evidence>
<evidence type="ECO:0000256" key="12">
    <source>
        <dbReference type="ARBA" id="ARBA00023033"/>
    </source>
</evidence>
<keyword evidence="10 24" id="KW-0560">Oxidoreductase</keyword>
<evidence type="ECO:0000256" key="18">
    <source>
        <dbReference type="ARBA" id="ARBA00044217"/>
    </source>
</evidence>
<keyword evidence="26" id="KW-1185">Reference proteome</keyword>
<evidence type="ECO:0000256" key="21">
    <source>
        <dbReference type="ARBA" id="ARBA00044304"/>
    </source>
</evidence>
<evidence type="ECO:0000256" key="22">
    <source>
        <dbReference type="ARBA" id="ARBA00044342"/>
    </source>
</evidence>
<dbReference type="GO" id="GO:0006694">
    <property type="term" value="P:steroid biosynthetic process"/>
    <property type="evidence" value="ECO:0007669"/>
    <property type="project" value="UniProtKB-KW"/>
</dbReference>
<keyword evidence="5 23" id="KW-0349">Heme</keyword>
<dbReference type="EMBL" id="AFYH01118170">
    <property type="status" value="NOT_ANNOTATED_CDS"/>
    <property type="molecule type" value="Genomic_DNA"/>
</dbReference>
<dbReference type="GO" id="GO:0005789">
    <property type="term" value="C:endoplasmic reticulum membrane"/>
    <property type="evidence" value="ECO:0007669"/>
    <property type="project" value="UniProtKB-SubCell"/>
</dbReference>
<protein>
    <recommendedName>
        <fullName evidence="17">Steroid 21-hydroxylase</fullName>
        <ecNumber evidence="16">1.14.14.16</ecNumber>
    </recommendedName>
    <alternativeName>
        <fullName evidence="21">21-OHase</fullName>
    </alternativeName>
    <alternativeName>
        <fullName evidence="18">Cytochrome P-450c21</fullName>
    </alternativeName>
    <alternativeName>
        <fullName evidence="22">Cytochrome P450 21</fullName>
    </alternativeName>
    <alternativeName>
        <fullName evidence="20">Cytochrome P450 XXI</fullName>
    </alternativeName>
    <alternativeName>
        <fullName evidence="19">Cytochrome P450-C21</fullName>
    </alternativeName>
</protein>
<dbReference type="PANTHER" id="PTHR24289">
    <property type="entry name" value="STEROID 17-ALPHA-HYDROXYLASE/17,20 LYASE"/>
    <property type="match status" value="1"/>
</dbReference>
<evidence type="ECO:0000256" key="24">
    <source>
        <dbReference type="RuleBase" id="RU000461"/>
    </source>
</evidence>